<evidence type="ECO:0000259" key="5">
    <source>
        <dbReference type="PROSITE" id="PS51424"/>
    </source>
</evidence>
<evidence type="ECO:0000256" key="1">
    <source>
        <dbReference type="ARBA" id="ARBA00022737"/>
    </source>
</evidence>
<organism evidence="6 7">
    <name type="scientific">Sinanodonta woodiana</name>
    <name type="common">Chinese pond mussel</name>
    <name type="synonym">Anodonta woodiana</name>
    <dbReference type="NCBI Taxonomy" id="1069815"/>
    <lineage>
        <taxon>Eukaryota</taxon>
        <taxon>Metazoa</taxon>
        <taxon>Spiralia</taxon>
        <taxon>Lophotrochozoa</taxon>
        <taxon>Mollusca</taxon>
        <taxon>Bivalvia</taxon>
        <taxon>Autobranchia</taxon>
        <taxon>Heteroconchia</taxon>
        <taxon>Palaeoheterodonta</taxon>
        <taxon>Unionida</taxon>
        <taxon>Unionoidea</taxon>
        <taxon>Unionidae</taxon>
        <taxon>Unioninae</taxon>
        <taxon>Sinanodonta</taxon>
    </lineage>
</organism>
<dbReference type="PANTHER" id="PTHR16253">
    <property type="entry name" value="TETRATRICOPEPTIDE REPEAT PROTEIN 22"/>
    <property type="match status" value="1"/>
</dbReference>
<dbReference type="Pfam" id="PF13676">
    <property type="entry name" value="TIR_2"/>
    <property type="match status" value="1"/>
</dbReference>
<dbReference type="CDD" id="cd00882">
    <property type="entry name" value="Ras_like_GTPase"/>
    <property type="match status" value="1"/>
</dbReference>
<dbReference type="EMBL" id="JBJQND010000001">
    <property type="protein sequence ID" value="KAL3887721.1"/>
    <property type="molecule type" value="Genomic_DNA"/>
</dbReference>
<evidence type="ECO:0000313" key="7">
    <source>
        <dbReference type="Proteomes" id="UP001634394"/>
    </source>
</evidence>
<dbReference type="InterPro" id="IPR035897">
    <property type="entry name" value="Toll_tir_struct_dom_sf"/>
</dbReference>
<feature type="domain" description="Roc" evidence="5">
    <location>
        <begin position="16"/>
        <end position="369"/>
    </location>
</feature>
<keyword evidence="1" id="KW-0677">Repeat</keyword>
<proteinExistence type="predicted"/>
<reference evidence="6 7" key="1">
    <citation type="submission" date="2024-11" db="EMBL/GenBank/DDBJ databases">
        <title>Chromosome-level genome assembly of the freshwater bivalve Anodonta woodiana.</title>
        <authorList>
            <person name="Chen X."/>
        </authorList>
    </citation>
    <scope>NUCLEOTIDE SEQUENCE [LARGE SCALE GENOMIC DNA]</scope>
    <source>
        <strain evidence="6">MN2024</strain>
        <tissue evidence="6">Gills</tissue>
    </source>
</reference>
<dbReference type="Gene3D" id="3.40.50.300">
    <property type="entry name" value="P-loop containing nucleotide triphosphate hydrolases"/>
    <property type="match status" value="2"/>
</dbReference>
<feature type="region of interest" description="Disordered" evidence="3">
    <location>
        <begin position="103"/>
        <end position="154"/>
    </location>
</feature>
<dbReference type="PROSITE" id="PS51424">
    <property type="entry name" value="ROC"/>
    <property type="match status" value="1"/>
</dbReference>
<sequence length="858" mass="99142">MDDKSIELYKNALDAGKEKVYNIRVMVVGQFGVGKTTLIKRLLGQPVDISERKSTEGIDVHEHCCKISLDIGQWILPFDYSDQMYTLDRLKMFLSCLDQKPDISQEQDDRGEVSNQGERVDGNDQREITSEVDVTKSNGTSTTSVTDQEVQSSTQLSITRGDEMYHGEHSDKVTAIVAVPMSDAKSSEGEKEPNDAMMEIIRLVNANADKLMKDIDKYAVLSIWDFAGQCIFYTTHQMFLTSRAIYLLVIDLSQQITDPIQDDKYFFDADGIKLRQGFDLIQIWMNSIHSSVTSPDAIVPVILVGTHVDKLSEESRKEAIDKYFIKLRYMLGEKPIIRHLVDDIAIDNTKPEPMLEELKKRIFVVSKQQPHWGEETPARWLPLEQAIMTLKASGTKVHNCYFLDVIWSKENNPEFHDNKDHILRLMEQLNIIAIPRIFSEEGKITKASLFMYSSICFSKFIFSDERYFLAPCMLQQETPEEIIGPKPNAQMESSPVLCYVFTGNFLPSAIFHRLVAACIAHWPVAKKKKEHMEEILIFCGCCVFQLDEQHKLTLHFREHVIFLRVTRMGLKDKTPSSNLCIEVREFITRNLLKIIGNLGKRLKFEYFIQCPEYNGVCINSLISVARFETNAEVHCEFHDHMIESCTVLDFWFEDQGNIDSVDETCLRTSNQTMPDACQKPILERALPPQKKYHAFFSYASPDIQWVKEIVKKLETDHGFICCEYDRDNTPGTPLLTFADESIINSYKTVIVMTREAFQSAFVKHEIQMTINHGFTEKRKCIVPVLLEECEIPGYLKGFHYVDARDENKRSIWWPKLLMELEYERGQVIFMFCKYMYYTIYTSNVFNNIIHDSYFKHTL</sequence>
<dbReference type="InterPro" id="IPR042342">
    <property type="entry name" value="TTC22"/>
</dbReference>
<dbReference type="SUPFAM" id="SSF52200">
    <property type="entry name" value="Toll/Interleukin receptor TIR domain"/>
    <property type="match status" value="1"/>
</dbReference>
<dbReference type="InterPro" id="IPR027417">
    <property type="entry name" value="P-loop_NTPase"/>
</dbReference>
<comment type="caution">
    <text evidence="6">The sequence shown here is derived from an EMBL/GenBank/DDBJ whole genome shotgun (WGS) entry which is preliminary data.</text>
</comment>
<dbReference type="Pfam" id="PF08477">
    <property type="entry name" value="Roc"/>
    <property type="match status" value="1"/>
</dbReference>
<evidence type="ECO:0000259" key="4">
    <source>
        <dbReference type="PROSITE" id="PS50104"/>
    </source>
</evidence>
<dbReference type="InterPro" id="IPR020859">
    <property type="entry name" value="ROC"/>
</dbReference>
<gene>
    <name evidence="6" type="ORF">ACJMK2_000114</name>
</gene>
<feature type="compositionally biased region" description="Polar residues" evidence="3">
    <location>
        <begin position="135"/>
        <end position="154"/>
    </location>
</feature>
<name>A0ABD3XNE5_SINWO</name>
<evidence type="ECO:0000256" key="3">
    <source>
        <dbReference type="SAM" id="MobiDB-lite"/>
    </source>
</evidence>
<dbReference type="PROSITE" id="PS50104">
    <property type="entry name" value="TIR"/>
    <property type="match status" value="1"/>
</dbReference>
<dbReference type="AlphaFoldDB" id="A0ABD3XNE5"/>
<dbReference type="Gene3D" id="3.40.50.10140">
    <property type="entry name" value="Toll/interleukin-1 receptor homology (TIR) domain"/>
    <property type="match status" value="1"/>
</dbReference>
<evidence type="ECO:0008006" key="8">
    <source>
        <dbReference type="Google" id="ProtNLM"/>
    </source>
</evidence>
<evidence type="ECO:0000313" key="6">
    <source>
        <dbReference type="EMBL" id="KAL3887721.1"/>
    </source>
</evidence>
<dbReference type="SUPFAM" id="SSF52540">
    <property type="entry name" value="P-loop containing nucleoside triphosphate hydrolases"/>
    <property type="match status" value="1"/>
</dbReference>
<feature type="domain" description="TIR" evidence="4">
    <location>
        <begin position="690"/>
        <end position="820"/>
    </location>
</feature>
<dbReference type="PANTHER" id="PTHR16253:SF0">
    <property type="entry name" value="TETRATRICOPEPTIDE REPEAT PROTEIN 22"/>
    <property type="match status" value="1"/>
</dbReference>
<accession>A0ABD3XNE5</accession>
<feature type="compositionally biased region" description="Basic and acidic residues" evidence="3">
    <location>
        <begin position="103"/>
        <end position="129"/>
    </location>
</feature>
<keyword evidence="7" id="KW-1185">Reference proteome</keyword>
<dbReference type="InterPro" id="IPR000157">
    <property type="entry name" value="TIR_dom"/>
</dbReference>
<dbReference type="GO" id="GO:0000166">
    <property type="term" value="F:nucleotide binding"/>
    <property type="evidence" value="ECO:0007669"/>
    <property type="project" value="UniProtKB-KW"/>
</dbReference>
<keyword evidence="2" id="KW-0547">Nucleotide-binding</keyword>
<dbReference type="Gene3D" id="3.30.70.1390">
    <property type="entry name" value="ROC domain from the Parkinson's disease-associated leucine-rich repeat kinase 2"/>
    <property type="match status" value="1"/>
</dbReference>
<protein>
    <recommendedName>
        <fullName evidence="8">Roc domain-containing protein</fullName>
    </recommendedName>
</protein>
<evidence type="ECO:0000256" key="2">
    <source>
        <dbReference type="ARBA" id="ARBA00022741"/>
    </source>
</evidence>
<dbReference type="Proteomes" id="UP001634394">
    <property type="component" value="Unassembled WGS sequence"/>
</dbReference>